<feature type="domain" description="Phospholipid/glycerol acyltransferase" evidence="1">
    <location>
        <begin position="54"/>
        <end position="184"/>
    </location>
</feature>
<evidence type="ECO:0000259" key="1">
    <source>
        <dbReference type="Pfam" id="PF01553"/>
    </source>
</evidence>
<evidence type="ECO:0000313" key="2">
    <source>
        <dbReference type="EMBL" id="RZO76059.1"/>
    </source>
</evidence>
<evidence type="ECO:0000313" key="3">
    <source>
        <dbReference type="Proteomes" id="UP000320404"/>
    </source>
</evidence>
<protein>
    <recommendedName>
        <fullName evidence="1">Phospholipid/glycerol acyltransferase domain-containing protein</fullName>
    </recommendedName>
</protein>
<reference evidence="2 3" key="1">
    <citation type="submission" date="2019-02" db="EMBL/GenBank/DDBJ databases">
        <title>Prokaryotic population dynamics and viral predation in marine succession experiment using metagenomics: the confinement effect.</title>
        <authorList>
            <person name="Haro-Moreno J.M."/>
            <person name="Rodriguez-Valera F."/>
            <person name="Lopez-Perez M."/>
        </authorList>
    </citation>
    <scope>NUCLEOTIDE SEQUENCE [LARGE SCALE GENOMIC DNA]</scope>
    <source>
        <strain evidence="2">MED-G158</strain>
    </source>
</reference>
<dbReference type="InterPro" id="IPR002123">
    <property type="entry name" value="Plipid/glycerol_acylTrfase"/>
</dbReference>
<dbReference type="EMBL" id="SHAH01000039">
    <property type="protein sequence ID" value="RZO76059.1"/>
    <property type="molecule type" value="Genomic_DNA"/>
</dbReference>
<sequence>MPLENWPKPIRLILFWLLGIQWAHIFLSRLSDDKPSKLELLNRIFQRNHFDLATSGEEKIPADQSCIFATNHPHGLFDGLGAIWLGSKQGHDCRAIGRHFLSVFEPIRDWFLLVKLDANRKAQTGRQVVEQSVDFIKNGGSLVVTPAGRVSVSRPVWKAARDLPWKTGVVQLHRGAQTPIVLVYVDINHSVIRQLGQSLHGVIRALMQVWAYRLGRTQKLHLHVLDVIYPGDIPAGTLKAQTEWLQAHFNTLVESHQQKSS</sequence>
<dbReference type="Pfam" id="PF01553">
    <property type="entry name" value="Acyltransferase"/>
    <property type="match status" value="1"/>
</dbReference>
<dbReference type="Proteomes" id="UP000320404">
    <property type="component" value="Unassembled WGS sequence"/>
</dbReference>
<organism evidence="2 3">
    <name type="scientific">OM182 bacterium</name>
    <dbReference type="NCBI Taxonomy" id="2510334"/>
    <lineage>
        <taxon>Bacteria</taxon>
        <taxon>Pseudomonadati</taxon>
        <taxon>Pseudomonadota</taxon>
        <taxon>Gammaproteobacteria</taxon>
        <taxon>OMG group</taxon>
        <taxon>OM182 clade</taxon>
    </lineage>
</organism>
<dbReference type="AlphaFoldDB" id="A0A520S0S1"/>
<gene>
    <name evidence="2" type="ORF">EVA69_03460</name>
</gene>
<proteinExistence type="predicted"/>
<accession>A0A520S0S1</accession>
<comment type="caution">
    <text evidence="2">The sequence shown here is derived from an EMBL/GenBank/DDBJ whole genome shotgun (WGS) entry which is preliminary data.</text>
</comment>
<name>A0A520S0S1_9GAMM</name>
<dbReference type="GO" id="GO:0016746">
    <property type="term" value="F:acyltransferase activity"/>
    <property type="evidence" value="ECO:0007669"/>
    <property type="project" value="InterPro"/>
</dbReference>